<organism evidence="2 3">
    <name type="scientific">Sesamum indicum</name>
    <name type="common">Oriental sesame</name>
    <name type="synonym">Sesamum orientale</name>
    <dbReference type="NCBI Taxonomy" id="4182"/>
    <lineage>
        <taxon>Eukaryota</taxon>
        <taxon>Viridiplantae</taxon>
        <taxon>Streptophyta</taxon>
        <taxon>Embryophyta</taxon>
        <taxon>Tracheophyta</taxon>
        <taxon>Spermatophyta</taxon>
        <taxon>Magnoliopsida</taxon>
        <taxon>eudicotyledons</taxon>
        <taxon>Gunneridae</taxon>
        <taxon>Pentapetalae</taxon>
        <taxon>asterids</taxon>
        <taxon>lamiids</taxon>
        <taxon>Lamiales</taxon>
        <taxon>Pedaliaceae</taxon>
        <taxon>Sesamum</taxon>
    </lineage>
</organism>
<evidence type="ECO:0000256" key="1">
    <source>
        <dbReference type="SAM" id="MobiDB-lite"/>
    </source>
</evidence>
<evidence type="ECO:0000313" key="3">
    <source>
        <dbReference type="RefSeq" id="XP_020554491.1"/>
    </source>
</evidence>
<dbReference type="RefSeq" id="XP_020554491.1">
    <property type="nucleotide sequence ID" value="XM_020698832.1"/>
</dbReference>
<feature type="compositionally biased region" description="Basic and acidic residues" evidence="1">
    <location>
        <begin position="109"/>
        <end position="136"/>
    </location>
</feature>
<dbReference type="KEGG" id="sind:110013115"/>
<evidence type="ECO:0000313" key="2">
    <source>
        <dbReference type="Proteomes" id="UP000504604"/>
    </source>
</evidence>
<feature type="region of interest" description="Disordered" evidence="1">
    <location>
        <begin position="62"/>
        <end position="148"/>
    </location>
</feature>
<dbReference type="PANTHER" id="PTHR33240">
    <property type="entry name" value="OS08G0508500 PROTEIN"/>
    <property type="match status" value="1"/>
</dbReference>
<gene>
    <name evidence="3" type="primary">LOC110013115</name>
</gene>
<reference evidence="3" key="1">
    <citation type="submission" date="2025-08" db="UniProtKB">
        <authorList>
            <consortium name="RefSeq"/>
        </authorList>
    </citation>
    <scope>IDENTIFICATION</scope>
</reference>
<dbReference type="Gene3D" id="2.40.70.10">
    <property type="entry name" value="Acid Proteases"/>
    <property type="match status" value="1"/>
</dbReference>
<accession>A0A8M8VEC1</accession>
<dbReference type="PANTHER" id="PTHR33240:SF15">
    <property type="entry name" value="GAG-PRO-LIKE PROTEIN"/>
    <property type="match status" value="1"/>
</dbReference>
<dbReference type="Proteomes" id="UP000504604">
    <property type="component" value="Linkage group LG14"/>
</dbReference>
<sequence>MGRFNNETLEVQELRIDMIVSILIHGLRKGPFTSALARDPSSDVEQLMALAQKYIDEEELNAMKDSSEESASMSGDRMMAEKGVVASKNKKNKRSRNTSPNTITILHWPCRERSGEVRRSRSRSRDRNPCPSKTDRVPTGGSNAPTKGVLYTIAGGSSVGDSGRTRKRCARTVGSSREREFVLKVEDEEAISFDSSDRLDIANFMNDPMVVKLDIVNFAVHKVLIDSRSSTDIIFKSVVDKMGLENARLEPVKTPLVGIGGSEVSSLGTIELPVSMGEEPKRKTLMVKFLVVDTPFTYNVILGRLGLNSFRAVISTYHMKMKFPMEYEIGEVLCDQKEARKCYNLSLKGELGLKK</sequence>
<dbReference type="AlphaFoldDB" id="A0A8M8VEC1"/>
<dbReference type="OrthoDB" id="1166097at2759"/>
<protein>
    <submittedName>
        <fullName evidence="3">Uncharacterized protein LOC110013115</fullName>
    </submittedName>
</protein>
<name>A0A8M8VEC1_SESIN</name>
<proteinExistence type="predicted"/>
<dbReference type="GeneID" id="110013115"/>
<dbReference type="CDD" id="cd00303">
    <property type="entry name" value="retropepsin_like"/>
    <property type="match status" value="1"/>
</dbReference>
<keyword evidence="2" id="KW-1185">Reference proteome</keyword>
<dbReference type="InterPro" id="IPR021109">
    <property type="entry name" value="Peptidase_aspartic_dom_sf"/>
</dbReference>